<name>A0A859FIJ9_9BACI</name>
<keyword evidence="5 7" id="KW-1133">Transmembrane helix</keyword>
<dbReference type="InterPro" id="IPR020846">
    <property type="entry name" value="MFS_dom"/>
</dbReference>
<dbReference type="InterPro" id="IPR011701">
    <property type="entry name" value="MFS"/>
</dbReference>
<sequence>MNWKAPFLLLVGVGISNIGAWVYLLALNILVFTMTGSPFAVAVLYMLIPLASLATDVWAGSFIDRLNKRTMMIGLDVVRAGLILCVAFVDSLVVIYVLVFLINMASSIFESTSLVYMTKLVPGENRQRFNSLRNFIQSSGFIIGPSVAGILFVVSSPETAIVVNAVALLVSAFIIILLPDLDPRKEDEVFERVTFAVVKEDLRTVLAFGRSNGYVTWVYVLFGMFGVFLAGIDSLEVAFATSVLLFSESAYGFLVGIAGLGMVVGSLVNAGFAARLRVSVLMGVGAVVTPVGYLVFAFAESFLVAAIGFFVLTFAMTFAHVGFLTFYQARIPVEILGRFTNLVGMIEAVGAIVVVFGVGVLAEWLGIRAVYVGSSVAFLALGVYVCRVVIGVREEERVRVSA</sequence>
<dbReference type="CDD" id="cd06173">
    <property type="entry name" value="MFS_MefA_like"/>
    <property type="match status" value="1"/>
</dbReference>
<feature type="domain" description="Major facilitator superfamily (MFS) profile" evidence="8">
    <location>
        <begin position="5"/>
        <end position="397"/>
    </location>
</feature>
<proteinExistence type="predicted"/>
<feature type="transmembrane region" description="Helical" evidence="7">
    <location>
        <begin position="213"/>
        <end position="232"/>
    </location>
</feature>
<dbReference type="Pfam" id="PF07690">
    <property type="entry name" value="MFS_1"/>
    <property type="match status" value="1"/>
</dbReference>
<feature type="transmembrane region" description="Helical" evidence="7">
    <location>
        <begin position="39"/>
        <end position="59"/>
    </location>
</feature>
<evidence type="ECO:0000256" key="7">
    <source>
        <dbReference type="SAM" id="Phobius"/>
    </source>
</evidence>
<dbReference type="SUPFAM" id="SSF103473">
    <property type="entry name" value="MFS general substrate transporter"/>
    <property type="match status" value="1"/>
</dbReference>
<dbReference type="RefSeq" id="WP_176010548.1">
    <property type="nucleotide sequence ID" value="NZ_CP041372.2"/>
</dbReference>
<feature type="transmembrane region" description="Helical" evidence="7">
    <location>
        <begin position="252"/>
        <end position="273"/>
    </location>
</feature>
<comment type="subcellular location">
    <subcellularLocation>
        <location evidence="1">Cell membrane</location>
        <topology evidence="1">Multi-pass membrane protein</topology>
    </subcellularLocation>
</comment>
<dbReference type="KEGG" id="psua:FLK61_38820"/>
<dbReference type="GO" id="GO:0005886">
    <property type="term" value="C:plasma membrane"/>
    <property type="evidence" value="ECO:0007669"/>
    <property type="project" value="UniProtKB-SubCell"/>
</dbReference>
<feature type="transmembrane region" description="Helical" evidence="7">
    <location>
        <begin position="160"/>
        <end position="178"/>
    </location>
</feature>
<evidence type="ECO:0000256" key="5">
    <source>
        <dbReference type="ARBA" id="ARBA00022989"/>
    </source>
</evidence>
<gene>
    <name evidence="9" type="ORF">FLK61_38820</name>
</gene>
<evidence type="ECO:0000259" key="8">
    <source>
        <dbReference type="PROSITE" id="PS50850"/>
    </source>
</evidence>
<dbReference type="AlphaFoldDB" id="A0A859FIJ9"/>
<feature type="transmembrane region" description="Helical" evidence="7">
    <location>
        <begin position="305"/>
        <end position="327"/>
    </location>
</feature>
<dbReference type="InterPro" id="IPR022324">
    <property type="entry name" value="Bacilysin_exporter_BacE_put"/>
</dbReference>
<keyword evidence="2" id="KW-0813">Transport</keyword>
<dbReference type="Proteomes" id="UP000318138">
    <property type="component" value="Chromosome"/>
</dbReference>
<evidence type="ECO:0000256" key="3">
    <source>
        <dbReference type="ARBA" id="ARBA00022475"/>
    </source>
</evidence>
<evidence type="ECO:0000256" key="6">
    <source>
        <dbReference type="ARBA" id="ARBA00023136"/>
    </source>
</evidence>
<dbReference type="PANTHER" id="PTHR23513:SF6">
    <property type="entry name" value="MAJOR FACILITATOR SUPERFAMILY ASSOCIATED DOMAIN-CONTAINING PROTEIN"/>
    <property type="match status" value="1"/>
</dbReference>
<evidence type="ECO:0000256" key="1">
    <source>
        <dbReference type="ARBA" id="ARBA00004651"/>
    </source>
</evidence>
<keyword evidence="4 7" id="KW-0812">Transmembrane</keyword>
<evidence type="ECO:0000256" key="2">
    <source>
        <dbReference type="ARBA" id="ARBA00022448"/>
    </source>
</evidence>
<dbReference type="EMBL" id="CP041372">
    <property type="protein sequence ID" value="QKS72574.1"/>
    <property type="molecule type" value="Genomic_DNA"/>
</dbReference>
<organism evidence="9 10">
    <name type="scientific">Paenalkalicoccus suaedae</name>
    <dbReference type="NCBI Taxonomy" id="2592382"/>
    <lineage>
        <taxon>Bacteria</taxon>
        <taxon>Bacillati</taxon>
        <taxon>Bacillota</taxon>
        <taxon>Bacilli</taxon>
        <taxon>Bacillales</taxon>
        <taxon>Bacillaceae</taxon>
        <taxon>Paenalkalicoccus</taxon>
    </lineage>
</organism>
<feature type="transmembrane region" description="Helical" evidence="7">
    <location>
        <begin position="280"/>
        <end position="299"/>
    </location>
</feature>
<dbReference type="InterPro" id="IPR036259">
    <property type="entry name" value="MFS_trans_sf"/>
</dbReference>
<accession>A0A859FIJ9</accession>
<feature type="transmembrane region" description="Helical" evidence="7">
    <location>
        <begin position="368"/>
        <end position="390"/>
    </location>
</feature>
<reference evidence="10" key="1">
    <citation type="submission" date="2019-07" db="EMBL/GenBank/DDBJ databases">
        <title>Bacillus alkalisoli sp. nov. isolated from saline soil.</title>
        <authorList>
            <person name="Sun J.-Q."/>
            <person name="Xu L."/>
        </authorList>
    </citation>
    <scope>NUCLEOTIDE SEQUENCE [LARGE SCALE GENOMIC DNA]</scope>
    <source>
        <strain evidence="10">M4U3P1</strain>
    </source>
</reference>
<dbReference type="GO" id="GO:0022857">
    <property type="term" value="F:transmembrane transporter activity"/>
    <property type="evidence" value="ECO:0007669"/>
    <property type="project" value="InterPro"/>
</dbReference>
<evidence type="ECO:0000256" key="4">
    <source>
        <dbReference type="ARBA" id="ARBA00022692"/>
    </source>
</evidence>
<feature type="transmembrane region" description="Helical" evidence="7">
    <location>
        <begin position="135"/>
        <end position="154"/>
    </location>
</feature>
<dbReference type="PROSITE" id="PS50850">
    <property type="entry name" value="MFS"/>
    <property type="match status" value="1"/>
</dbReference>
<keyword evidence="6 7" id="KW-0472">Membrane</keyword>
<keyword evidence="10" id="KW-1185">Reference proteome</keyword>
<dbReference type="PRINTS" id="PR01988">
    <property type="entry name" value="EXPORTERBACE"/>
</dbReference>
<dbReference type="PANTHER" id="PTHR23513">
    <property type="entry name" value="INTEGRAL MEMBRANE EFFLUX PROTEIN-RELATED"/>
    <property type="match status" value="1"/>
</dbReference>
<dbReference type="Gene3D" id="1.20.1250.20">
    <property type="entry name" value="MFS general substrate transporter like domains"/>
    <property type="match status" value="1"/>
</dbReference>
<evidence type="ECO:0000313" key="9">
    <source>
        <dbReference type="EMBL" id="QKS72574.1"/>
    </source>
</evidence>
<feature type="transmembrane region" description="Helical" evidence="7">
    <location>
        <begin position="7"/>
        <end position="33"/>
    </location>
</feature>
<evidence type="ECO:0000313" key="10">
    <source>
        <dbReference type="Proteomes" id="UP000318138"/>
    </source>
</evidence>
<keyword evidence="3" id="KW-1003">Cell membrane</keyword>
<protein>
    <submittedName>
        <fullName evidence="9">MFS transporter</fullName>
    </submittedName>
</protein>
<feature type="transmembrane region" description="Helical" evidence="7">
    <location>
        <begin position="339"/>
        <end position="362"/>
    </location>
</feature>